<name>A0A8X7W6Z0_BRACI</name>
<evidence type="ECO:0000256" key="1">
    <source>
        <dbReference type="SAM" id="Coils"/>
    </source>
</evidence>
<dbReference type="Pfam" id="PF23299">
    <property type="entry name" value="DUF7081"/>
    <property type="match status" value="1"/>
</dbReference>
<proteinExistence type="predicted"/>
<dbReference type="InterPro" id="IPR055508">
    <property type="entry name" value="DUF7081"/>
</dbReference>
<feature type="compositionally biased region" description="Basic residues" evidence="2">
    <location>
        <begin position="255"/>
        <end position="266"/>
    </location>
</feature>
<comment type="caution">
    <text evidence="4">The sequence shown here is derived from an EMBL/GenBank/DDBJ whole genome shotgun (WGS) entry which is preliminary data.</text>
</comment>
<dbReference type="Gene3D" id="6.10.280.220">
    <property type="match status" value="1"/>
</dbReference>
<evidence type="ECO:0000256" key="2">
    <source>
        <dbReference type="SAM" id="MobiDB-lite"/>
    </source>
</evidence>
<feature type="domain" description="DUF7081" evidence="3">
    <location>
        <begin position="64"/>
        <end position="152"/>
    </location>
</feature>
<dbReference type="OrthoDB" id="1670580at2759"/>
<protein>
    <recommendedName>
        <fullName evidence="3">DUF7081 domain-containing protein</fullName>
    </recommendedName>
</protein>
<organism evidence="4 5">
    <name type="scientific">Brassica carinata</name>
    <name type="common">Ethiopian mustard</name>
    <name type="synonym">Abyssinian cabbage</name>
    <dbReference type="NCBI Taxonomy" id="52824"/>
    <lineage>
        <taxon>Eukaryota</taxon>
        <taxon>Viridiplantae</taxon>
        <taxon>Streptophyta</taxon>
        <taxon>Embryophyta</taxon>
        <taxon>Tracheophyta</taxon>
        <taxon>Spermatophyta</taxon>
        <taxon>Magnoliopsida</taxon>
        <taxon>eudicotyledons</taxon>
        <taxon>Gunneridae</taxon>
        <taxon>Pentapetalae</taxon>
        <taxon>rosids</taxon>
        <taxon>malvids</taxon>
        <taxon>Brassicales</taxon>
        <taxon>Brassicaceae</taxon>
        <taxon>Brassiceae</taxon>
        <taxon>Brassica</taxon>
    </lineage>
</organism>
<dbReference type="EMBL" id="JAAMPC010000002">
    <property type="protein sequence ID" value="KAG2325128.1"/>
    <property type="molecule type" value="Genomic_DNA"/>
</dbReference>
<feature type="region of interest" description="Disordered" evidence="2">
    <location>
        <begin position="168"/>
        <end position="274"/>
    </location>
</feature>
<dbReference type="AlphaFoldDB" id="A0A8X7W6Z0"/>
<feature type="coiled-coil region" evidence="1">
    <location>
        <begin position="451"/>
        <end position="485"/>
    </location>
</feature>
<evidence type="ECO:0000313" key="5">
    <source>
        <dbReference type="Proteomes" id="UP000886595"/>
    </source>
</evidence>
<feature type="compositionally biased region" description="Basic and acidic residues" evidence="2">
    <location>
        <begin position="169"/>
        <end position="183"/>
    </location>
</feature>
<reference evidence="4 5" key="1">
    <citation type="submission" date="2020-02" db="EMBL/GenBank/DDBJ databases">
        <authorList>
            <person name="Ma Q."/>
            <person name="Huang Y."/>
            <person name="Song X."/>
            <person name="Pei D."/>
        </authorList>
    </citation>
    <scope>NUCLEOTIDE SEQUENCE [LARGE SCALE GENOMIC DNA]</scope>
    <source>
        <strain evidence="4">Sxm20200214</strain>
        <tissue evidence="4">Leaf</tissue>
    </source>
</reference>
<accession>A0A8X7W6Z0</accession>
<dbReference type="PANTHER" id="PTHR33345:SF4">
    <property type="entry name" value="MBD DOMAIN-CONTAINING PROTEIN"/>
    <property type="match status" value="1"/>
</dbReference>
<dbReference type="Proteomes" id="UP000886595">
    <property type="component" value="Unassembled WGS sequence"/>
</dbReference>
<dbReference type="PANTHER" id="PTHR33345">
    <property type="entry name" value="ADAPTER PROTEIN, PUTATIVE-RELATED"/>
    <property type="match status" value="1"/>
</dbReference>
<feature type="compositionally biased region" description="Low complexity" evidence="2">
    <location>
        <begin position="223"/>
        <end position="234"/>
    </location>
</feature>
<keyword evidence="5" id="KW-1185">Reference proteome</keyword>
<feature type="region of interest" description="Disordered" evidence="2">
    <location>
        <begin position="1"/>
        <end position="29"/>
    </location>
</feature>
<evidence type="ECO:0000313" key="4">
    <source>
        <dbReference type="EMBL" id="KAG2325128.1"/>
    </source>
</evidence>
<keyword evidence="1" id="KW-0175">Coiled coil</keyword>
<evidence type="ECO:0000259" key="3">
    <source>
        <dbReference type="Pfam" id="PF23299"/>
    </source>
</evidence>
<gene>
    <name evidence="4" type="ORF">Bca52824_007856</name>
</gene>
<sequence>MDTDQEMSQNPPGNQETDPVSADDTNLEKDNFWENALFNRGGDGVKENGNNRSDLNQQLPAIPPVSDGQGLPFAPVDFPSPGDVWRWRVGRRVNATGFHKDRFLILPERLKTKKNAPKSFASKNTLSRYLETSFPEMDVNAFFASFSWNIPALFQPPADRVDAASLFEETSKEGEDGKNEGRYSQRKRKQVQTLTYEPVEVKPKATPRASGRKKKETATTLVTKQKSSSSSSSRRSTRQKQDDVVDLEEEEEKTKHGKRMKKRRGSRAAEKEEEDVPIPHVYVSPMNGVLAVSHSPVEINPEEFDNYLNTLDNLLSSAAAAGQESSSSTSIPVSASSPPVKEYEWAEARMKLSSLLDKDFSSLLMSNEAAELAALATKLKKDPSLSAEEIVRLKLIEEIPTFSQVFQENKKLIVEADRFFSALELNKAKVASLKYEYSDLKDKLGNIQTEVDTNSETIRQIDEQIAQLQARRTELTRCIGKKEKERVDLSYGQKMVANSIPKVVQEVQAANSKKPEWEMKKENAVKREEEILDKFASLKGFYL</sequence>
<feature type="compositionally biased region" description="Polar residues" evidence="2">
    <location>
        <begin position="1"/>
        <end position="18"/>
    </location>
</feature>